<evidence type="ECO:0000259" key="3">
    <source>
        <dbReference type="PROSITE" id="PS50234"/>
    </source>
</evidence>
<feature type="transmembrane region" description="Helical" evidence="2">
    <location>
        <begin position="75"/>
        <end position="100"/>
    </location>
</feature>
<feature type="compositionally biased region" description="Low complexity" evidence="1">
    <location>
        <begin position="35"/>
        <end position="57"/>
    </location>
</feature>
<feature type="region of interest" description="Disordered" evidence="1">
    <location>
        <begin position="754"/>
        <end position="784"/>
    </location>
</feature>
<dbReference type="InterPro" id="IPR002035">
    <property type="entry name" value="VWF_A"/>
</dbReference>
<keyword evidence="2" id="KW-0812">Transmembrane</keyword>
<feature type="domain" description="VWFA" evidence="3">
    <location>
        <begin position="1113"/>
        <end position="1329"/>
    </location>
</feature>
<keyword evidence="5" id="KW-1185">Reference proteome</keyword>
<feature type="compositionally biased region" description="Pro residues" evidence="1">
    <location>
        <begin position="12"/>
        <end position="32"/>
    </location>
</feature>
<dbReference type="InterPro" id="IPR036465">
    <property type="entry name" value="vWFA_dom_sf"/>
</dbReference>
<feature type="compositionally biased region" description="Low complexity" evidence="1">
    <location>
        <begin position="754"/>
        <end position="776"/>
    </location>
</feature>
<protein>
    <recommendedName>
        <fullName evidence="3">VWFA domain-containing protein</fullName>
    </recommendedName>
</protein>
<name>A0A517P4H2_9PLAN</name>
<dbReference type="KEGG" id="acaf:CA12_03170"/>
<evidence type="ECO:0000256" key="1">
    <source>
        <dbReference type="SAM" id="MobiDB-lite"/>
    </source>
</evidence>
<dbReference type="PROSITE" id="PS50234">
    <property type="entry name" value="VWFA"/>
    <property type="match status" value="1"/>
</dbReference>
<dbReference type="Proteomes" id="UP000318741">
    <property type="component" value="Chromosome"/>
</dbReference>
<keyword evidence="2" id="KW-0472">Membrane</keyword>
<sequence length="1704" mass="174229">MASGNWKTGGSSPPPPPAPPTPGAPAPPPGGPPDGQASFGAAAPSAAPARPAEFRPQGRGWKRAATTDGATSGPWLLRAVVTIAALACLVGLAALLWWLWPVTTAIRTVRILPPGDALPTAMPAAESPLGELTGSDGARITAFAALTGEADVAADLLRAPSAPTALPAAGRSDAVVWMIRWSLADGPDPAAVVRSYVAAAAEEPASVRILLLDPASPAVDLRAGVTHEGLPPGLIDAAREALEQAGPAGKNVVVLFAADVGQRSRGGAGPGGTRTAFAQAAARALAGEADAVAEGGDGNRRVTVGEFVNFVVRRTADWTRFHRGETQRPRLAVGGGVAESSADSAAPAEALPQELRGRAIAGVGATPVPDTDPVVTDLTEELVAARRRRDTLREADRGPWRDAPRHWAALHDRLLRAEAFRAAGDPETARRFLEEGNALLAALEDDASARARRGFPKLPADAAALLDARLRLAAPASPGGTSGASRSAAAETLAGWSAALPAGGAAAGLFERAVTVRTAADEAAGPLTTAVAPGALAAADALRREGEDGLFAGAPAAGDRLTAAADRYAALAQFAADYETVEAALDRFAADLPPLAAWAVRRGPASAADGARLVRAHLGPGRPTAAEALADEDPTARLVGLFRLRAELRDTLRTAPFDPAAAGLPPDLTGVATAARQAVERLDAFEAALTAAAADAAGRAPTSEEDWRTTRHELAAAAANTLLPAETTALVLRRLNAADRALRTRWAVRLANAAPPGADDADADAPYADDANAGAGEPPGLEPLDPRWRAVFLAEAATLESPDAARGQGEPDAASPVWLALRGGDGTDGGNWDAGAFGGAVRQRWARLADAAARPISAAANAAGPPPNDEFGRAVHGSDAYALLMQARDTAMADREPIRDARRRALAGLCRFEAARLTADAYADAADAAAASPAWFGAQTFALLDAADALAPADAAAAPTDAAWAAPDREFVAARAALQLTVAGASDPAGAAVALEPRWTGDPDGAARPRGTAAAWLEEPAADRPVRPATADRTGLPANDPPAVTIALARDADADRSADCRPVGLTARAFFRGRAPATVVPVDPCPPTAIVRALAAVDPPVGSVTVAADGGRDLLFVLDCSGSMEELVGGGRTRMALARLALRGPEEREDPAAAGGVIGGLAEDDRPRRVGLMRFANETRGSERIELPVPPAPLKRPDDAQARALVAAIDGSAPGGRTPLLAAIGQAIDAVGRGGTVVAVTDGVDSSIASRDGLSVAPEYADGSPAQRRYRTKVRQVAAQAARAGVGVVVVGFRVNSQVRDALAEFESVGFTFARADDAPGLARALERASRSARWALEPLDGESLADDRQVLAMDATADGLPPGRYEVAVPADADPDAGVRPETRAFALSAGQAVDLRVGAGGRLTVAPNTRPVHAAAPPPVRGADGAVPITLRVERFPRPTGTGPATLTVALSAPTDAVPDWPERVVFEVERPEPGSGAFRPVQVVRAEPVVGVADPTWLLTVPNWPADAPADCRVTAFWPLDPVASEGNAPAGVLGADDRAAEGVGDPPPVEAGGVRWRLTGWTVVPGDRLEAELTSDGPPPALEPQAEEGAASGARVGAGWRPTPAQQALRARPGVTFGDAFESTPADVTKAVRPDGTVQFVFAPRGAAARSTLETDELRIALDVWPPAAASPTGAVDAATVDAAGVRRSTVVVPNYSDEF</sequence>
<organism evidence="4 5">
    <name type="scientific">Alienimonas californiensis</name>
    <dbReference type="NCBI Taxonomy" id="2527989"/>
    <lineage>
        <taxon>Bacteria</taxon>
        <taxon>Pseudomonadati</taxon>
        <taxon>Planctomycetota</taxon>
        <taxon>Planctomycetia</taxon>
        <taxon>Planctomycetales</taxon>
        <taxon>Planctomycetaceae</taxon>
        <taxon>Alienimonas</taxon>
    </lineage>
</organism>
<evidence type="ECO:0000313" key="5">
    <source>
        <dbReference type="Proteomes" id="UP000318741"/>
    </source>
</evidence>
<feature type="region of interest" description="Disordered" evidence="1">
    <location>
        <begin position="1574"/>
        <end position="1610"/>
    </location>
</feature>
<dbReference type="RefSeq" id="WP_145356921.1">
    <property type="nucleotide sequence ID" value="NZ_CP036265.1"/>
</dbReference>
<gene>
    <name evidence="4" type="ORF">CA12_03170</name>
</gene>
<dbReference type="SUPFAM" id="SSF53300">
    <property type="entry name" value="vWA-like"/>
    <property type="match status" value="1"/>
</dbReference>
<keyword evidence="2" id="KW-1133">Transmembrane helix</keyword>
<dbReference type="OrthoDB" id="219385at2"/>
<reference evidence="4 5" key="1">
    <citation type="submission" date="2019-02" db="EMBL/GenBank/DDBJ databases">
        <title>Deep-cultivation of Planctomycetes and their phenomic and genomic characterization uncovers novel biology.</title>
        <authorList>
            <person name="Wiegand S."/>
            <person name="Jogler M."/>
            <person name="Boedeker C."/>
            <person name="Pinto D."/>
            <person name="Vollmers J."/>
            <person name="Rivas-Marin E."/>
            <person name="Kohn T."/>
            <person name="Peeters S.H."/>
            <person name="Heuer A."/>
            <person name="Rast P."/>
            <person name="Oberbeckmann S."/>
            <person name="Bunk B."/>
            <person name="Jeske O."/>
            <person name="Meyerdierks A."/>
            <person name="Storesund J.E."/>
            <person name="Kallscheuer N."/>
            <person name="Luecker S."/>
            <person name="Lage O.M."/>
            <person name="Pohl T."/>
            <person name="Merkel B.J."/>
            <person name="Hornburger P."/>
            <person name="Mueller R.-W."/>
            <person name="Bruemmer F."/>
            <person name="Labrenz M."/>
            <person name="Spormann A.M."/>
            <person name="Op den Camp H."/>
            <person name="Overmann J."/>
            <person name="Amann R."/>
            <person name="Jetten M.S.M."/>
            <person name="Mascher T."/>
            <person name="Medema M.H."/>
            <person name="Devos D.P."/>
            <person name="Kaster A.-K."/>
            <person name="Ovreas L."/>
            <person name="Rohde M."/>
            <person name="Galperin M.Y."/>
            <person name="Jogler C."/>
        </authorList>
    </citation>
    <scope>NUCLEOTIDE SEQUENCE [LARGE SCALE GENOMIC DNA]</scope>
    <source>
        <strain evidence="4 5">CA12</strain>
    </source>
</reference>
<feature type="region of interest" description="Disordered" evidence="1">
    <location>
        <begin position="1"/>
        <end position="68"/>
    </location>
</feature>
<dbReference type="EMBL" id="CP036265">
    <property type="protein sequence ID" value="QDT14246.1"/>
    <property type="molecule type" value="Genomic_DNA"/>
</dbReference>
<evidence type="ECO:0000256" key="2">
    <source>
        <dbReference type="SAM" id="Phobius"/>
    </source>
</evidence>
<proteinExistence type="predicted"/>
<evidence type="ECO:0000313" key="4">
    <source>
        <dbReference type="EMBL" id="QDT14246.1"/>
    </source>
</evidence>
<accession>A0A517P4H2</accession>
<dbReference type="CDD" id="cd00198">
    <property type="entry name" value="vWFA"/>
    <property type="match status" value="1"/>
</dbReference>
<dbReference type="Gene3D" id="3.40.50.410">
    <property type="entry name" value="von Willebrand factor, type A domain"/>
    <property type="match status" value="1"/>
</dbReference>